<accession>A0A7W7YR58</accession>
<dbReference type="EMBL" id="JACHIK010000001">
    <property type="protein sequence ID" value="MBB5040828.1"/>
    <property type="molecule type" value="Genomic_DNA"/>
</dbReference>
<organism evidence="2 3">
    <name type="scientific">Shinella fusca</name>
    <dbReference type="NCBI Taxonomy" id="544480"/>
    <lineage>
        <taxon>Bacteria</taxon>
        <taxon>Pseudomonadati</taxon>
        <taxon>Pseudomonadota</taxon>
        <taxon>Alphaproteobacteria</taxon>
        <taxon>Hyphomicrobiales</taxon>
        <taxon>Rhizobiaceae</taxon>
        <taxon>Shinella</taxon>
    </lineage>
</organism>
<keyword evidence="3" id="KW-1185">Reference proteome</keyword>
<dbReference type="RefSeq" id="WP_246434093.1">
    <property type="nucleotide sequence ID" value="NZ_JACHIK010000001.1"/>
</dbReference>
<gene>
    <name evidence="2" type="ORF">HNQ66_000206</name>
</gene>
<protein>
    <submittedName>
        <fullName evidence="2">Uncharacterized protein</fullName>
    </submittedName>
</protein>
<feature type="region of interest" description="Disordered" evidence="1">
    <location>
        <begin position="1"/>
        <end position="24"/>
    </location>
</feature>
<reference evidence="2 3" key="1">
    <citation type="submission" date="2020-08" db="EMBL/GenBank/DDBJ databases">
        <title>Genomic Encyclopedia of Type Strains, Phase IV (KMG-IV): sequencing the most valuable type-strain genomes for metagenomic binning, comparative biology and taxonomic classification.</title>
        <authorList>
            <person name="Goeker M."/>
        </authorList>
    </citation>
    <scope>NUCLEOTIDE SEQUENCE [LARGE SCALE GENOMIC DNA]</scope>
    <source>
        <strain evidence="2 3">DSM 21319</strain>
    </source>
</reference>
<name>A0A7W7YR58_9HYPH</name>
<sequence length="145" mass="16313">MLGSDDKSLGKSPKAKRTKARAMSPVVEAQTDMRLAFPPARYGKLENVYYHAVRFIAPRVDKHFTLRRARAIWEGTARRIDSDEMDAIKLAKIEETRREQKELRARLAKVDEMLAAVDKALACSSMAEEVAQIRGPRGMDRAGTP</sequence>
<evidence type="ECO:0000256" key="1">
    <source>
        <dbReference type="SAM" id="MobiDB-lite"/>
    </source>
</evidence>
<comment type="caution">
    <text evidence="2">The sequence shown here is derived from an EMBL/GenBank/DDBJ whole genome shotgun (WGS) entry which is preliminary data.</text>
</comment>
<evidence type="ECO:0000313" key="3">
    <source>
        <dbReference type="Proteomes" id="UP000535406"/>
    </source>
</evidence>
<evidence type="ECO:0000313" key="2">
    <source>
        <dbReference type="EMBL" id="MBB5040828.1"/>
    </source>
</evidence>
<proteinExistence type="predicted"/>
<dbReference type="Proteomes" id="UP000535406">
    <property type="component" value="Unassembled WGS sequence"/>
</dbReference>
<dbReference type="AlphaFoldDB" id="A0A7W7YR58"/>